<dbReference type="GO" id="GO:0004081">
    <property type="term" value="F:bis(5'-nucleosyl)-tetraphosphatase (asymmetrical) activity"/>
    <property type="evidence" value="ECO:0007669"/>
    <property type="project" value="TreeGrafter"/>
</dbReference>
<proteinExistence type="predicted"/>
<dbReference type="GO" id="GO:0006754">
    <property type="term" value="P:ATP biosynthetic process"/>
    <property type="evidence" value="ECO:0007669"/>
    <property type="project" value="TreeGrafter"/>
</dbReference>
<accession>A0A8J7KLA2</accession>
<dbReference type="CDD" id="cd04662">
    <property type="entry name" value="NUDIX_Hydrolase"/>
    <property type="match status" value="1"/>
</dbReference>
<comment type="caution">
    <text evidence="3">The sequence shown here is derived from an EMBL/GenBank/DDBJ whole genome shotgun (WGS) entry which is preliminary data.</text>
</comment>
<feature type="domain" description="Nudix hydrolase" evidence="2">
    <location>
        <begin position="2"/>
        <end position="151"/>
    </location>
</feature>
<keyword evidence="4" id="KW-1185">Reference proteome</keyword>
<dbReference type="PROSITE" id="PS51462">
    <property type="entry name" value="NUDIX"/>
    <property type="match status" value="1"/>
</dbReference>
<dbReference type="PROSITE" id="PS00893">
    <property type="entry name" value="NUDIX_BOX"/>
    <property type="match status" value="1"/>
</dbReference>
<dbReference type="Gene3D" id="3.90.79.10">
    <property type="entry name" value="Nucleoside Triphosphate Pyrophosphohydrolase"/>
    <property type="match status" value="1"/>
</dbReference>
<reference evidence="3" key="1">
    <citation type="submission" date="2020-11" db="EMBL/GenBank/DDBJ databases">
        <title>Sequencing the genomes of 1000 actinobacteria strains.</title>
        <authorList>
            <person name="Klenk H.-P."/>
        </authorList>
    </citation>
    <scope>NUCLEOTIDE SEQUENCE</scope>
    <source>
        <strain evidence="3">DSM 45356</strain>
    </source>
</reference>
<evidence type="ECO:0000256" key="1">
    <source>
        <dbReference type="ARBA" id="ARBA00022801"/>
    </source>
</evidence>
<sequence>MAEKRSAGILLYRRVGGTTEVLLGHMGGPFWARKDAGAWSIPKGEYGPDEEPLAAARREFREELGLPVPAGELVGLGEVRQAGGKVVTVWALEGDLDPADVVPGTFAMEWPKGSGVVREFPELDRVGWFGLSDAGARIVAAQREFLARLEHLPG</sequence>
<keyword evidence="1" id="KW-0378">Hydrolase</keyword>
<name>A0A8J7KLA2_9ACTN</name>
<dbReference type="PANTHER" id="PTHR21340:SF7">
    <property type="entry name" value="NUDIX HYDROLASE DOMAIN-CONTAINING PROTEIN"/>
    <property type="match status" value="1"/>
</dbReference>
<evidence type="ECO:0000313" key="4">
    <source>
        <dbReference type="Proteomes" id="UP000622552"/>
    </source>
</evidence>
<evidence type="ECO:0000313" key="3">
    <source>
        <dbReference type="EMBL" id="MBG6137721.1"/>
    </source>
</evidence>
<dbReference type="AlphaFoldDB" id="A0A8J7KLA2"/>
<evidence type="ECO:0000259" key="2">
    <source>
        <dbReference type="PROSITE" id="PS51462"/>
    </source>
</evidence>
<dbReference type="InterPro" id="IPR000086">
    <property type="entry name" value="NUDIX_hydrolase_dom"/>
</dbReference>
<dbReference type="RefSeq" id="WP_197004551.1">
    <property type="nucleotide sequence ID" value="NZ_BONS01000024.1"/>
</dbReference>
<dbReference type="InterPro" id="IPR020084">
    <property type="entry name" value="NUDIX_hydrolase_CS"/>
</dbReference>
<dbReference type="Proteomes" id="UP000622552">
    <property type="component" value="Unassembled WGS sequence"/>
</dbReference>
<gene>
    <name evidence="3" type="ORF">IW245_003915</name>
</gene>
<dbReference type="InterPro" id="IPR051325">
    <property type="entry name" value="Nudix_hydrolase_domain"/>
</dbReference>
<dbReference type="InterPro" id="IPR015797">
    <property type="entry name" value="NUDIX_hydrolase-like_dom_sf"/>
</dbReference>
<organism evidence="3 4">
    <name type="scientific">Longispora fulva</name>
    <dbReference type="NCBI Taxonomy" id="619741"/>
    <lineage>
        <taxon>Bacteria</taxon>
        <taxon>Bacillati</taxon>
        <taxon>Actinomycetota</taxon>
        <taxon>Actinomycetes</taxon>
        <taxon>Micromonosporales</taxon>
        <taxon>Micromonosporaceae</taxon>
        <taxon>Longispora</taxon>
    </lineage>
</organism>
<dbReference type="GO" id="GO:0006167">
    <property type="term" value="P:AMP biosynthetic process"/>
    <property type="evidence" value="ECO:0007669"/>
    <property type="project" value="TreeGrafter"/>
</dbReference>
<protein>
    <submittedName>
        <fullName evidence="3">Putative NUDIX family NTP pyrophosphohydrolase</fullName>
    </submittedName>
</protein>
<dbReference type="SUPFAM" id="SSF55811">
    <property type="entry name" value="Nudix"/>
    <property type="match status" value="1"/>
</dbReference>
<dbReference type="PANTHER" id="PTHR21340">
    <property type="entry name" value="DIADENOSINE 5,5-P1,P4-TETRAPHOSPHATE PYROPHOSPHOHYDROLASE MUTT"/>
    <property type="match status" value="1"/>
</dbReference>
<dbReference type="Pfam" id="PF00293">
    <property type="entry name" value="NUDIX"/>
    <property type="match status" value="1"/>
</dbReference>
<dbReference type="EMBL" id="JADOUF010000001">
    <property type="protein sequence ID" value="MBG6137721.1"/>
    <property type="molecule type" value="Genomic_DNA"/>
</dbReference>